<evidence type="ECO:0000256" key="5">
    <source>
        <dbReference type="ARBA" id="ARBA00033164"/>
    </source>
</evidence>
<dbReference type="InterPro" id="IPR002942">
    <property type="entry name" value="S4_RNA-bd"/>
</dbReference>
<dbReference type="PANTHER" id="PTHR21600:SF83">
    <property type="entry name" value="PSEUDOURIDYLATE SYNTHASE RPUSD4, MITOCHONDRIAL"/>
    <property type="match status" value="1"/>
</dbReference>
<dbReference type="RefSeq" id="WP_004800500.1">
    <property type="nucleotide sequence ID" value="NZ_CABKNA010000002.1"/>
</dbReference>
<dbReference type="AlphaFoldDB" id="A0A415PH32"/>
<name>A0A415PH32_9FIRM</name>
<feature type="domain" description="Pseudouridine synthase RsuA/RluA-like" evidence="7">
    <location>
        <begin position="91"/>
        <end position="250"/>
    </location>
</feature>
<dbReference type="Pfam" id="PF01479">
    <property type="entry name" value="S4"/>
    <property type="match status" value="1"/>
</dbReference>
<comment type="similarity">
    <text evidence="2">Belongs to the pseudouridine synthase RluA family.</text>
</comment>
<evidence type="ECO:0000256" key="1">
    <source>
        <dbReference type="ARBA" id="ARBA00000073"/>
    </source>
</evidence>
<keyword evidence="3" id="KW-0413">Isomerase</keyword>
<evidence type="ECO:0000256" key="2">
    <source>
        <dbReference type="ARBA" id="ARBA00010876"/>
    </source>
</evidence>
<dbReference type="PROSITE" id="PS50889">
    <property type="entry name" value="S4"/>
    <property type="match status" value="1"/>
</dbReference>
<evidence type="ECO:0000313" key="9">
    <source>
        <dbReference type="EMBL" id="RHM12053.1"/>
    </source>
</evidence>
<dbReference type="SUPFAM" id="SSF55174">
    <property type="entry name" value="Alpha-L RNA-binding motif"/>
    <property type="match status" value="1"/>
</dbReference>
<evidence type="ECO:0000313" key="10">
    <source>
        <dbReference type="Proteomes" id="UP000284868"/>
    </source>
</evidence>
<evidence type="ECO:0000256" key="6">
    <source>
        <dbReference type="PROSITE-ProRule" id="PRU00182"/>
    </source>
</evidence>
<dbReference type="PANTHER" id="PTHR21600">
    <property type="entry name" value="MITOCHONDRIAL RNA PSEUDOURIDINE SYNTHASE"/>
    <property type="match status" value="1"/>
</dbReference>
<gene>
    <name evidence="9" type="ORF">DWZ83_04985</name>
</gene>
<protein>
    <recommendedName>
        <fullName evidence="4">RNA pseudouridylate synthase</fullName>
    </recommendedName>
    <alternativeName>
        <fullName evidence="5">RNA-uridine isomerase</fullName>
    </alternativeName>
</protein>
<dbReference type="InterPro" id="IPR006145">
    <property type="entry name" value="PsdUridine_synth_RsuA/RluA"/>
</dbReference>
<dbReference type="GO" id="GO:0000455">
    <property type="term" value="P:enzyme-directed rRNA pseudouridine synthesis"/>
    <property type="evidence" value="ECO:0007669"/>
    <property type="project" value="UniProtKB-ARBA"/>
</dbReference>
<comment type="catalytic activity">
    <reaction evidence="1">
        <text>a uridine in RNA = a pseudouridine in RNA</text>
        <dbReference type="Rhea" id="RHEA:48348"/>
        <dbReference type="Rhea" id="RHEA-COMP:12068"/>
        <dbReference type="Rhea" id="RHEA-COMP:12069"/>
        <dbReference type="ChEBI" id="CHEBI:65314"/>
        <dbReference type="ChEBI" id="CHEBI:65315"/>
    </reaction>
</comment>
<evidence type="ECO:0000256" key="4">
    <source>
        <dbReference type="ARBA" id="ARBA00031870"/>
    </source>
</evidence>
<organism evidence="9 10">
    <name type="scientific">Amedibacillus dolichus</name>
    <dbReference type="NCBI Taxonomy" id="31971"/>
    <lineage>
        <taxon>Bacteria</taxon>
        <taxon>Bacillati</taxon>
        <taxon>Bacillota</taxon>
        <taxon>Erysipelotrichia</taxon>
        <taxon>Erysipelotrichales</taxon>
        <taxon>Erysipelotrichaceae</taxon>
        <taxon>Amedibacillus</taxon>
    </lineage>
</organism>
<dbReference type="Gene3D" id="3.10.290.10">
    <property type="entry name" value="RNA-binding S4 domain"/>
    <property type="match status" value="1"/>
</dbReference>
<dbReference type="CDD" id="cd00165">
    <property type="entry name" value="S4"/>
    <property type="match status" value="1"/>
</dbReference>
<dbReference type="GO" id="GO:0003723">
    <property type="term" value="F:RNA binding"/>
    <property type="evidence" value="ECO:0007669"/>
    <property type="project" value="UniProtKB-KW"/>
</dbReference>
<keyword evidence="10" id="KW-1185">Reference proteome</keyword>
<reference evidence="9 10" key="1">
    <citation type="submission" date="2018-08" db="EMBL/GenBank/DDBJ databases">
        <title>A genome reference for cultivated species of the human gut microbiota.</title>
        <authorList>
            <person name="Zou Y."/>
            <person name="Xue W."/>
            <person name="Luo G."/>
        </authorList>
    </citation>
    <scope>NUCLEOTIDE SEQUENCE [LARGE SCALE GENOMIC DNA]</scope>
    <source>
        <strain evidence="9 10">AF35-6BH</strain>
    </source>
</reference>
<dbReference type="Proteomes" id="UP000284868">
    <property type="component" value="Unassembled WGS sequence"/>
</dbReference>
<dbReference type="GeneID" id="92793928"/>
<evidence type="ECO:0000256" key="3">
    <source>
        <dbReference type="ARBA" id="ARBA00023235"/>
    </source>
</evidence>
<comment type="caution">
    <text evidence="9">The sequence shown here is derived from an EMBL/GenBank/DDBJ whole genome shotgun (WGS) entry which is preliminary data.</text>
</comment>
<dbReference type="InterPro" id="IPR036986">
    <property type="entry name" value="S4_RNA-bd_sf"/>
</dbReference>
<dbReference type="OrthoDB" id="9807829at2"/>
<accession>A0A415PH32</accession>
<dbReference type="GO" id="GO:0120159">
    <property type="term" value="F:rRNA pseudouridine synthase activity"/>
    <property type="evidence" value="ECO:0007669"/>
    <property type="project" value="UniProtKB-ARBA"/>
</dbReference>
<dbReference type="Pfam" id="PF00849">
    <property type="entry name" value="PseudoU_synth_2"/>
    <property type="match status" value="1"/>
</dbReference>
<proteinExistence type="inferred from homology"/>
<feature type="domain" description="RNA-binding S4" evidence="8">
    <location>
        <begin position="13"/>
        <end position="58"/>
    </location>
</feature>
<dbReference type="EMBL" id="QRPK01000018">
    <property type="protein sequence ID" value="RHM12053.1"/>
    <property type="molecule type" value="Genomic_DNA"/>
</dbReference>
<dbReference type="Gene3D" id="3.30.2350.10">
    <property type="entry name" value="Pseudouridine synthase"/>
    <property type="match status" value="1"/>
</dbReference>
<evidence type="ECO:0000259" key="8">
    <source>
        <dbReference type="Pfam" id="PF01479"/>
    </source>
</evidence>
<evidence type="ECO:0000259" key="7">
    <source>
        <dbReference type="Pfam" id="PF00849"/>
    </source>
</evidence>
<dbReference type="CDD" id="cd02869">
    <property type="entry name" value="PseudoU_synth_RluA_like"/>
    <property type="match status" value="1"/>
</dbReference>
<sequence>MREIVIGKNDCDQRVDKFLSKALPTLPKSLMYKAIRNKKIKVNRKRCEISQRLQEGDTMQLFLAEEFFMTQIDTAFLKVPSELDIVYEDENLLIVNKAKGLLAHRDQKVGQDNLMDRILHYLYIHKEYDPRMENSFVPALCHRIDRNTQGLVIAAKNAASLRAMNAHIKQRKVRKKYVCIAQGVFDKRQEHVLLYHCKTKDNVAHILPYPKEGYKPIEINYQIKEQKKQYALVEVELLSGKSHQIRAMLAYLSHPLYGDVKYGAKHTAAKHYQMLCAYRIEFVWKQEDVLANMRGRVIELDKIDLIDTFHALK</sequence>
<dbReference type="InterPro" id="IPR020103">
    <property type="entry name" value="PsdUridine_synth_cat_dom_sf"/>
</dbReference>
<dbReference type="InterPro" id="IPR050188">
    <property type="entry name" value="RluA_PseudoU_synthase"/>
</dbReference>
<keyword evidence="6" id="KW-0694">RNA-binding</keyword>
<dbReference type="SUPFAM" id="SSF55120">
    <property type="entry name" value="Pseudouridine synthase"/>
    <property type="match status" value="1"/>
</dbReference>